<evidence type="ECO:0000313" key="1">
    <source>
        <dbReference type="EMBL" id="CAG9321511.1"/>
    </source>
</evidence>
<dbReference type="Proteomes" id="UP001162131">
    <property type="component" value="Unassembled WGS sequence"/>
</dbReference>
<sequence>MSDQMSHQERIHELALRMKRLREELKPFYKGKQFRSNEIPDHVKEEICRLYNEHGGIHILMRLCNITYAHIKAWHREWKKNPSCFAENGPQRFTKKLNYIDGVLGGMDDLRTPKLNMTKCTRPKINRKEFKGTSSLNEIRNMLSNDVLDKCEEIRRRMKSNGTDAEIGLENDLKLEIVRIALKVGCVRPVALVLGLSERVISGWKELFIKEIDECPKELFDEVYQ</sequence>
<name>A0AAU9J741_9CILI</name>
<reference evidence="1" key="1">
    <citation type="submission" date="2021-09" db="EMBL/GenBank/DDBJ databases">
        <authorList>
            <consortium name="AG Swart"/>
            <person name="Singh M."/>
            <person name="Singh A."/>
            <person name="Seah K."/>
            <person name="Emmerich C."/>
        </authorList>
    </citation>
    <scope>NUCLEOTIDE SEQUENCE</scope>
    <source>
        <strain evidence="1">ATCC30299</strain>
    </source>
</reference>
<evidence type="ECO:0000313" key="2">
    <source>
        <dbReference type="Proteomes" id="UP001162131"/>
    </source>
</evidence>
<keyword evidence="2" id="KW-1185">Reference proteome</keyword>
<dbReference type="EMBL" id="CAJZBQ010000028">
    <property type="protein sequence ID" value="CAG9321511.1"/>
    <property type="molecule type" value="Genomic_DNA"/>
</dbReference>
<dbReference type="AlphaFoldDB" id="A0AAU9J741"/>
<proteinExistence type="predicted"/>
<organism evidence="1 2">
    <name type="scientific">Blepharisma stoltei</name>
    <dbReference type="NCBI Taxonomy" id="1481888"/>
    <lineage>
        <taxon>Eukaryota</taxon>
        <taxon>Sar</taxon>
        <taxon>Alveolata</taxon>
        <taxon>Ciliophora</taxon>
        <taxon>Postciliodesmatophora</taxon>
        <taxon>Heterotrichea</taxon>
        <taxon>Heterotrichida</taxon>
        <taxon>Blepharismidae</taxon>
        <taxon>Blepharisma</taxon>
    </lineage>
</organism>
<accession>A0AAU9J741</accession>
<protein>
    <submittedName>
        <fullName evidence="1">Uncharacterized protein</fullName>
    </submittedName>
</protein>
<gene>
    <name evidence="1" type="ORF">BSTOLATCC_MIC28791</name>
</gene>
<comment type="caution">
    <text evidence="1">The sequence shown here is derived from an EMBL/GenBank/DDBJ whole genome shotgun (WGS) entry which is preliminary data.</text>
</comment>